<evidence type="ECO:0000313" key="2">
    <source>
        <dbReference type="Proteomes" id="UP000054560"/>
    </source>
</evidence>
<gene>
    <name evidence="1" type="ORF">SARC_01274</name>
</gene>
<reference evidence="1 2" key="1">
    <citation type="submission" date="2011-02" db="EMBL/GenBank/DDBJ databases">
        <title>The Genome Sequence of Sphaeroforma arctica JP610.</title>
        <authorList>
            <consortium name="The Broad Institute Genome Sequencing Platform"/>
            <person name="Russ C."/>
            <person name="Cuomo C."/>
            <person name="Young S.K."/>
            <person name="Zeng Q."/>
            <person name="Gargeya S."/>
            <person name="Alvarado L."/>
            <person name="Berlin A."/>
            <person name="Chapman S.B."/>
            <person name="Chen Z."/>
            <person name="Freedman E."/>
            <person name="Gellesch M."/>
            <person name="Goldberg J."/>
            <person name="Griggs A."/>
            <person name="Gujja S."/>
            <person name="Heilman E."/>
            <person name="Heiman D."/>
            <person name="Howarth C."/>
            <person name="Mehta T."/>
            <person name="Neiman D."/>
            <person name="Pearson M."/>
            <person name="Roberts A."/>
            <person name="Saif S."/>
            <person name="Shea T."/>
            <person name="Shenoy N."/>
            <person name="Sisk P."/>
            <person name="Stolte C."/>
            <person name="Sykes S."/>
            <person name="White J."/>
            <person name="Yandava C."/>
            <person name="Burger G."/>
            <person name="Gray M.W."/>
            <person name="Holland P.W.H."/>
            <person name="King N."/>
            <person name="Lang F.B.F."/>
            <person name="Roger A.J."/>
            <person name="Ruiz-Trillo I."/>
            <person name="Haas B."/>
            <person name="Nusbaum C."/>
            <person name="Birren B."/>
        </authorList>
    </citation>
    <scope>NUCLEOTIDE SEQUENCE [LARGE SCALE GENOMIC DNA]</scope>
    <source>
        <strain evidence="1 2">JP610</strain>
    </source>
</reference>
<evidence type="ECO:0000313" key="1">
    <source>
        <dbReference type="EMBL" id="KNC86593.1"/>
    </source>
</evidence>
<evidence type="ECO:0008006" key="3">
    <source>
        <dbReference type="Google" id="ProtNLM"/>
    </source>
</evidence>
<dbReference type="RefSeq" id="XP_014160495.1">
    <property type="nucleotide sequence ID" value="XM_014305020.1"/>
</dbReference>
<dbReference type="EMBL" id="KQ241645">
    <property type="protein sequence ID" value="KNC86593.1"/>
    <property type="molecule type" value="Genomic_DNA"/>
</dbReference>
<sequence length="166" mass="18756">MSDEEDVDDFRVNVESGGLHIDARCDSDNAAAKSALENLRDPNYNGPGRVRDTHELLCPNHLGECLAVPYTNAQFAAVLEAAAYETYLRSIMIVREQELEQQFRNDLERTLAERQQESDIDRHIRVNDLMLTLRCPNSLCRRALIDFDGCTALTCDLCDRAFCGLC</sequence>
<protein>
    <recommendedName>
        <fullName evidence="3">IBR domain-containing protein</fullName>
    </recommendedName>
</protein>
<organism evidence="1 2">
    <name type="scientific">Sphaeroforma arctica JP610</name>
    <dbReference type="NCBI Taxonomy" id="667725"/>
    <lineage>
        <taxon>Eukaryota</taxon>
        <taxon>Ichthyosporea</taxon>
        <taxon>Ichthyophonida</taxon>
        <taxon>Sphaeroforma</taxon>
    </lineage>
</organism>
<name>A0A0L0GED4_9EUKA</name>
<dbReference type="AlphaFoldDB" id="A0A0L0GED4"/>
<keyword evidence="2" id="KW-1185">Reference proteome</keyword>
<accession>A0A0L0GED4</accession>
<dbReference type="GeneID" id="25901778"/>
<dbReference type="Proteomes" id="UP000054560">
    <property type="component" value="Unassembled WGS sequence"/>
</dbReference>
<proteinExistence type="predicted"/>